<dbReference type="CDD" id="cd14687">
    <property type="entry name" value="bZIP_ATF2"/>
    <property type="match status" value="1"/>
</dbReference>
<reference evidence="9" key="1">
    <citation type="journal article" date="2023" name="bioRxiv">
        <title>Complete genome of the Medicago anthracnose fungus, Colletotrichum destructivum, reveals a mini-chromosome-like region within a core chromosome.</title>
        <authorList>
            <person name="Lapalu N."/>
            <person name="Simon A."/>
            <person name="Lu A."/>
            <person name="Plaumann P.-L."/>
            <person name="Amselem J."/>
            <person name="Pigne S."/>
            <person name="Auger A."/>
            <person name="Koch C."/>
            <person name="Dallery J.-F."/>
            <person name="O'Connell R.J."/>
        </authorList>
    </citation>
    <scope>NUCLEOTIDE SEQUENCE [LARGE SCALE GENOMIC DNA]</scope>
    <source>
        <strain evidence="9">CBS 520.97</strain>
    </source>
</reference>
<dbReference type="PANTHER" id="PTHR19304">
    <property type="entry name" value="CYCLIC-AMP RESPONSE ELEMENT BINDING PROTEIN"/>
    <property type="match status" value="1"/>
</dbReference>
<evidence type="ECO:0000256" key="5">
    <source>
        <dbReference type="ARBA" id="ARBA00023242"/>
    </source>
</evidence>
<dbReference type="EMBL" id="CP137308">
    <property type="protein sequence ID" value="WQF80978.1"/>
    <property type="molecule type" value="Genomic_DNA"/>
</dbReference>
<feature type="compositionally biased region" description="Low complexity" evidence="6">
    <location>
        <begin position="122"/>
        <end position="144"/>
    </location>
</feature>
<dbReference type="InterPro" id="IPR046347">
    <property type="entry name" value="bZIP_sf"/>
</dbReference>
<evidence type="ECO:0000256" key="4">
    <source>
        <dbReference type="ARBA" id="ARBA00023163"/>
    </source>
</evidence>
<dbReference type="PRINTS" id="PR00043">
    <property type="entry name" value="LEUZIPPRJUN"/>
</dbReference>
<comment type="subcellular location">
    <subcellularLocation>
        <location evidence="1">Nucleus</location>
    </subcellularLocation>
</comment>
<dbReference type="GO" id="GO:0003700">
    <property type="term" value="F:DNA-binding transcription factor activity"/>
    <property type="evidence" value="ECO:0007669"/>
    <property type="project" value="InterPro"/>
</dbReference>
<dbReference type="GeneID" id="87942495"/>
<evidence type="ECO:0000256" key="2">
    <source>
        <dbReference type="ARBA" id="ARBA00023015"/>
    </source>
</evidence>
<evidence type="ECO:0000259" key="7">
    <source>
        <dbReference type="PROSITE" id="PS50217"/>
    </source>
</evidence>
<feature type="compositionally biased region" description="Gly residues" evidence="6">
    <location>
        <begin position="345"/>
        <end position="360"/>
    </location>
</feature>
<dbReference type="InterPro" id="IPR004827">
    <property type="entry name" value="bZIP"/>
</dbReference>
<evidence type="ECO:0000256" key="6">
    <source>
        <dbReference type="SAM" id="MobiDB-lite"/>
    </source>
</evidence>
<dbReference type="KEGG" id="cdet:87942495"/>
<dbReference type="SUPFAM" id="SSF57959">
    <property type="entry name" value="Leucine zipper domain"/>
    <property type="match status" value="1"/>
</dbReference>
<keyword evidence="4" id="KW-0804">Transcription</keyword>
<feature type="compositionally biased region" description="Low complexity" evidence="6">
    <location>
        <begin position="227"/>
        <end position="239"/>
    </location>
</feature>
<sequence>MMDSSSGGLHVVRQSEFPNRAAFFEPIPSSMNNSTDDEILRQLRHEQLQHQQQNQRTHFLFQQQQQRLQQPAAYGTTPSQSAYVDPSTLNSVFEAAPSASAVGRPSSTPTQSSSGCQDSPMSNAAADDSLSSPASSVISPPSTSFVQPAPPIDPRVLGGLPKETITVQPKESTAVAEAPKRRRGRPRLSEGVTAQTTRAASPKTKATATTTTTNMAKSRKKNAPRRTSTASVASGAAGETADEQLDASAGAGANDKKNRIRARNREAAYKCRKKKQKGIAELQTQEAMIENVNRTLNSEAAMLRSEILMLKNMVLQHGSCGCSFIEEYISGAAQNLVQSSMAAASGGGGGGNSNGNGGGLQQIHGQNCTNGGDDGEGYNVDWKGFDIDSKAGIRSLGSESGFSGFDDAASHSARAQSQGAPA</sequence>
<evidence type="ECO:0000313" key="9">
    <source>
        <dbReference type="Proteomes" id="UP001322277"/>
    </source>
</evidence>
<evidence type="ECO:0000256" key="3">
    <source>
        <dbReference type="ARBA" id="ARBA00023125"/>
    </source>
</evidence>
<accession>A0AAX4IDM3</accession>
<evidence type="ECO:0000256" key="1">
    <source>
        <dbReference type="ARBA" id="ARBA00004123"/>
    </source>
</evidence>
<dbReference type="RefSeq" id="XP_062778202.1">
    <property type="nucleotide sequence ID" value="XM_062922151.1"/>
</dbReference>
<proteinExistence type="predicted"/>
<name>A0AAX4IDM3_9PEZI</name>
<feature type="region of interest" description="Disordered" evidence="6">
    <location>
        <begin position="63"/>
        <end position="82"/>
    </location>
</feature>
<feature type="compositionally biased region" description="Polar residues" evidence="6">
    <location>
        <begin position="105"/>
        <end position="121"/>
    </location>
</feature>
<organism evidence="8 9">
    <name type="scientific">Colletotrichum destructivum</name>
    <dbReference type="NCBI Taxonomy" id="34406"/>
    <lineage>
        <taxon>Eukaryota</taxon>
        <taxon>Fungi</taxon>
        <taxon>Dikarya</taxon>
        <taxon>Ascomycota</taxon>
        <taxon>Pezizomycotina</taxon>
        <taxon>Sordariomycetes</taxon>
        <taxon>Hypocreomycetidae</taxon>
        <taxon>Glomerellales</taxon>
        <taxon>Glomerellaceae</taxon>
        <taxon>Colletotrichum</taxon>
        <taxon>Colletotrichum destructivum species complex</taxon>
    </lineage>
</organism>
<dbReference type="InterPro" id="IPR051027">
    <property type="entry name" value="bZIP_transcription_factors"/>
</dbReference>
<keyword evidence="5" id="KW-0539">Nucleus</keyword>
<dbReference type="InterPro" id="IPR002112">
    <property type="entry name" value="Leuzip_Jun"/>
</dbReference>
<dbReference type="SMART" id="SM00338">
    <property type="entry name" value="BRLZ"/>
    <property type="match status" value="1"/>
</dbReference>
<dbReference type="Pfam" id="PF00170">
    <property type="entry name" value="bZIP_1"/>
    <property type="match status" value="1"/>
</dbReference>
<dbReference type="AlphaFoldDB" id="A0AAX4IDM3"/>
<dbReference type="Gene3D" id="1.20.5.170">
    <property type="match status" value="1"/>
</dbReference>
<dbReference type="PROSITE" id="PS00036">
    <property type="entry name" value="BZIP_BASIC"/>
    <property type="match status" value="1"/>
</dbReference>
<feature type="region of interest" description="Disordered" evidence="6">
    <location>
        <begin position="99"/>
        <end position="261"/>
    </location>
</feature>
<dbReference type="PROSITE" id="PS50217">
    <property type="entry name" value="BZIP"/>
    <property type="match status" value="1"/>
</dbReference>
<dbReference type="GO" id="GO:0003677">
    <property type="term" value="F:DNA binding"/>
    <property type="evidence" value="ECO:0007669"/>
    <property type="project" value="UniProtKB-KW"/>
</dbReference>
<keyword evidence="3" id="KW-0238">DNA-binding</keyword>
<feature type="region of interest" description="Disordered" evidence="6">
    <location>
        <begin position="342"/>
        <end position="372"/>
    </location>
</feature>
<gene>
    <name evidence="8" type="ORF">CDEST_05992</name>
</gene>
<dbReference type="Proteomes" id="UP001322277">
    <property type="component" value="Chromosome 4"/>
</dbReference>
<dbReference type="GO" id="GO:0005634">
    <property type="term" value="C:nucleus"/>
    <property type="evidence" value="ECO:0007669"/>
    <property type="project" value="UniProtKB-SubCell"/>
</dbReference>
<evidence type="ECO:0000313" key="8">
    <source>
        <dbReference type="EMBL" id="WQF80978.1"/>
    </source>
</evidence>
<protein>
    <submittedName>
        <fullName evidence="8">Transcription factor Jun, basic-leucine zipper domain-containing protein</fullName>
    </submittedName>
</protein>
<feature type="domain" description="BZIP" evidence="7">
    <location>
        <begin position="254"/>
        <end position="317"/>
    </location>
</feature>
<keyword evidence="2" id="KW-0805">Transcription regulation</keyword>
<feature type="compositionally biased region" description="Low complexity" evidence="6">
    <location>
        <begin position="196"/>
        <end position="216"/>
    </location>
</feature>
<keyword evidence="9" id="KW-1185">Reference proteome</keyword>